<evidence type="ECO:0000313" key="1">
    <source>
        <dbReference type="EMBL" id="TKZ31015.1"/>
    </source>
</evidence>
<dbReference type="EMBL" id="SJDU01000332">
    <property type="protein sequence ID" value="TKZ31015.1"/>
    <property type="molecule type" value="Genomic_DNA"/>
</dbReference>
<dbReference type="NCBIfam" id="TIGR04183">
    <property type="entry name" value="Por_Secre_tail"/>
    <property type="match status" value="1"/>
</dbReference>
<reference evidence="1 2" key="1">
    <citation type="journal article" date="2019" name="Anaerobe">
        <title>Brachyspira catarrhinii sp. nov., an anaerobic intestinal spirochaete isolated from vervet monkeys may have been misidentified as Brachyspira aalborgi in previous studies.</title>
        <authorList>
            <person name="Phillips N.D."/>
            <person name="La T."/>
            <person name="Hampson D.J."/>
        </authorList>
    </citation>
    <scope>NUCLEOTIDE SEQUENCE [LARGE SCALE GENOMIC DNA]</scope>
    <source>
        <strain evidence="1 2">Z12</strain>
    </source>
</reference>
<evidence type="ECO:0000313" key="2">
    <source>
        <dbReference type="Proteomes" id="UP000310168"/>
    </source>
</evidence>
<protein>
    <submittedName>
        <fullName evidence="1">T9SS type A sorting domain-containing protein</fullName>
    </submittedName>
</protein>
<proteinExistence type="predicted"/>
<name>A0ABY2TNP3_9SPIR</name>
<dbReference type="Proteomes" id="UP000310168">
    <property type="component" value="Unassembled WGS sequence"/>
</dbReference>
<dbReference type="RefSeq" id="WP_137999019.1">
    <property type="nucleotide sequence ID" value="NZ_SJDU01000332.1"/>
</dbReference>
<sequence length="138" mass="15918">MKKNNFVKTAKKNHIIFFFLAFFIFYIASCSLSPNSGIDNFYNFPNPFNSKETNTTYRVSIKSGEIINAKVEIYSTSGDLLDSKDLNIDTSDKKIATCKWYGLDKNQKYLPAGVYIAKITVKDREDSTFIEEFRTYIK</sequence>
<gene>
    <name evidence="1" type="ORF">EZH24_10135</name>
</gene>
<keyword evidence="2" id="KW-1185">Reference proteome</keyword>
<organism evidence="1 2">
    <name type="scientific">Brachyspira catarrhinii</name>
    <dbReference type="NCBI Taxonomy" id="2528966"/>
    <lineage>
        <taxon>Bacteria</taxon>
        <taxon>Pseudomonadati</taxon>
        <taxon>Spirochaetota</taxon>
        <taxon>Spirochaetia</taxon>
        <taxon>Brachyspirales</taxon>
        <taxon>Brachyspiraceae</taxon>
        <taxon>Brachyspira</taxon>
    </lineage>
</organism>
<dbReference type="Gene3D" id="2.60.40.4070">
    <property type="match status" value="1"/>
</dbReference>
<accession>A0ABY2TNP3</accession>
<comment type="caution">
    <text evidence="1">The sequence shown here is derived from an EMBL/GenBank/DDBJ whole genome shotgun (WGS) entry which is preliminary data.</text>
</comment>
<dbReference type="InterPro" id="IPR026444">
    <property type="entry name" value="Secre_tail"/>
</dbReference>